<keyword evidence="6" id="KW-0009">Actin-binding</keyword>
<evidence type="ECO:0000313" key="11">
    <source>
        <dbReference type="Proteomes" id="UP000694580"/>
    </source>
</evidence>
<dbReference type="FunFam" id="1.20.58.530:FF:000011">
    <property type="entry name" value="unconventional myosin-XVIIIa isoform X2"/>
    <property type="match status" value="1"/>
</dbReference>
<proteinExistence type="inferred from homology"/>
<dbReference type="Gene3D" id="3.40.850.10">
    <property type="entry name" value="Kinesin motor domain"/>
    <property type="match status" value="1"/>
</dbReference>
<dbReference type="SMART" id="SM00242">
    <property type="entry name" value="MYSc"/>
    <property type="match status" value="1"/>
</dbReference>
<feature type="compositionally biased region" description="Low complexity" evidence="8">
    <location>
        <begin position="1781"/>
        <end position="1794"/>
    </location>
</feature>
<dbReference type="GO" id="GO:0003774">
    <property type="term" value="F:cytoskeletal motor activity"/>
    <property type="evidence" value="ECO:0007669"/>
    <property type="project" value="UniProtKB-UniRule"/>
</dbReference>
<keyword evidence="11" id="KW-1185">Reference proteome</keyword>
<dbReference type="GO" id="GO:0051015">
    <property type="term" value="F:actin filament binding"/>
    <property type="evidence" value="ECO:0007669"/>
    <property type="project" value="TreeGrafter"/>
</dbReference>
<feature type="compositionally biased region" description="Basic and acidic residues" evidence="8">
    <location>
        <begin position="1767"/>
        <end position="1780"/>
    </location>
</feature>
<reference evidence="10 11" key="1">
    <citation type="submission" date="2020-06" db="EMBL/GenBank/DDBJ databases">
        <authorList>
            <consortium name="Wellcome Sanger Institute Data Sharing"/>
        </authorList>
    </citation>
    <scope>NUCLEOTIDE SEQUENCE [LARGE SCALE GENOMIC DNA]</scope>
</reference>
<dbReference type="Pfam" id="PF00063">
    <property type="entry name" value="Myosin_head"/>
    <property type="match status" value="2"/>
</dbReference>
<accession>A0AAY4DS41</accession>
<dbReference type="GO" id="GO:0031032">
    <property type="term" value="P:actomyosin structure organization"/>
    <property type="evidence" value="ECO:0007669"/>
    <property type="project" value="TreeGrafter"/>
</dbReference>
<evidence type="ECO:0000313" key="10">
    <source>
        <dbReference type="Ensembl" id="ENSDCDP00010048228.1"/>
    </source>
</evidence>
<dbReference type="Gene3D" id="3.30.70.1590">
    <property type="match status" value="1"/>
</dbReference>
<keyword evidence="4 6" id="KW-0518">Myosin</keyword>
<dbReference type="PRINTS" id="PR00193">
    <property type="entry name" value="MYOSINHEAVY"/>
</dbReference>
<feature type="compositionally biased region" description="Low complexity" evidence="8">
    <location>
        <begin position="1845"/>
        <end position="1864"/>
    </location>
</feature>
<dbReference type="InterPro" id="IPR002928">
    <property type="entry name" value="Myosin_tail"/>
</dbReference>
<dbReference type="CDD" id="cd01386">
    <property type="entry name" value="MYSc_Myo18"/>
    <property type="match status" value="1"/>
</dbReference>
<feature type="binding site" evidence="6">
    <location>
        <begin position="172"/>
        <end position="179"/>
    </location>
    <ligand>
        <name>ATP</name>
        <dbReference type="ChEBI" id="CHEBI:30616"/>
    </ligand>
</feature>
<evidence type="ECO:0000256" key="7">
    <source>
        <dbReference type="SAM" id="Coils"/>
    </source>
</evidence>
<dbReference type="GO" id="GO:0016460">
    <property type="term" value="C:myosin II complex"/>
    <property type="evidence" value="ECO:0007669"/>
    <property type="project" value="TreeGrafter"/>
</dbReference>
<dbReference type="GO" id="GO:0005737">
    <property type="term" value="C:cytoplasm"/>
    <property type="evidence" value="ECO:0007669"/>
    <property type="project" value="TreeGrafter"/>
</dbReference>
<dbReference type="Gene3D" id="1.20.120.720">
    <property type="entry name" value="Myosin VI head, motor domain, U50 subdomain"/>
    <property type="match status" value="1"/>
</dbReference>
<feature type="compositionally biased region" description="Polar residues" evidence="8">
    <location>
        <begin position="1974"/>
        <end position="1985"/>
    </location>
</feature>
<feature type="compositionally biased region" description="Low complexity" evidence="8">
    <location>
        <begin position="2049"/>
        <end position="2090"/>
    </location>
</feature>
<feature type="region of interest" description="Disordered" evidence="8">
    <location>
        <begin position="1091"/>
        <end position="1132"/>
    </location>
</feature>
<evidence type="ECO:0000256" key="2">
    <source>
        <dbReference type="ARBA" id="ARBA00022840"/>
    </source>
</evidence>
<sequence>MSTVPPQVKTEEQIAAEQAWYGSEKVWLVHKDGFSLATLLKTEAGSLPEGKVKIKLEHDGTLLDVDEDDIEKANPPSFDRCEDLASLLYLNESSVLHSLRQRYGGNLIHTYSGPNMVVINPISAPSMYSEKVMHMFKGCRREDAGPHIYAVAQSAYRNLLTTRQDQSIVLLGKSGSGKTTNSQHLVQYLVSIAGSTGKIFSAEKWQAVYTILDGFGNSATSMNANASRFSQIVSLDFDQAGQVASASIQTMLLEKLRVAKRPEAESTFNVFYYMMAGVTKINFTHCDYTPEDKQKAAQQFTKLQAAMKVLGISAEEQKALWLILGAIYHLGAAGATKAGRKQFARHEWAQKAAYLLGCTLEELSSSIFKHQAKGTLQRSTSFRQGPDDAGTGDGPKVTALECLEAMASSLYSELFTLVISLINRALKSSQHSLCSLLIVDTPGFQNPRLARRERGASFEELCHNYAQERLQGLFHERTFVQELERYKEENIELALDDIESSTSLSVAAVDQASTQVRTLGRTDEARGLLWLMEEEATLPGGSEETMLERLFSYYGPAEGESKGTTLLLKSERPHHFLLGHSHGTDWVEYDVQGWLNHARQNPASQNATTILQDSQKKNISSLFMGRSGGPTVLSGSIAGLEGGSQLALRRATSMRKTFTTGMAAVKKRSLCIQIKLQVDALIDTVRRSRVHFVHCLLPKAEALSGDMKVLGAMSPRGGEPESHVDTCETGLMQLDVALLRAQLRGSRLLDALRIYRQGYPDHMVFSEFRRRFDVLVPHLTKKHGRNYIVTDEKRAVEELLESLELEKSNYHMGLSRVFFRAGILAKLEERRDIQTRRNITLFQAACRGFLARQAFKKRKIQDLAIRCIQKNIKKNTGVKGWPWWKVFTTVRPLIQVQLTEEQIRGKDEEIQLMKSKLEKVEKERNELRLNSDRLESRITELSSELADERNTGESASQLLESETSERLRLEKDMKELQGKFDAMKKHVDSMEVEVMEARLIRASELNGELEDDDAGGEWRLKYERAIREVEFTKKRLQQEFDDKLEVEQQNKRQLERRLADLQEDNEEVQRMSAQLKKKCQKLTAELQDTKLHLEGQQSRNHDLEKKQRKFDSEQTQSQEEVQRERSLREKLSREKDMLTGEVFSLRQQLEDKDLEICALNLKAEQLEAELQDLSSQETKDEASLAKVKKQLRDLEAKVKDQEEELDEQAGTIQMLEQAKLRLEMEMERLRQTHSKELESKDEEVEEIRQSCSKKLKQMEVQLEEEYEDKQKVLRERRELEAKLLSAQDQVSHRDVETEKRLRKDLKRTKALLADAQIMLDHLKNNAPSKREIAQLKNQLEESEFTCAAAVKARKAMEAEIEDLHVQMEDISKSKTALEEQLSRLQREKNDLQSRMEEDQEDMNELMKKHKAAVAQSSQNLAQISELQAQVEEALKEKQEFQEKLQALQSQVEFQEQSMVEKSLVVRQEAKIREIETKLEFEKTQGKRLESLVARLKENVEKLTEERDQRSTCENREKEQNKRLQRQIRDIKEEMAELAKKEAEASRKKHELEMDIESLEAANQSLQADLKLAFKRIGDLQAAIEDEMESDDNEELINSLQDMVTKYQKRKNKTEGASDSDSEVDDRVDGVKSWLSKNKGSAKNLSDDGSLKSSRFAVNVDAKEGKEWKEEQSRPVSVMSSLSYRKRSNLKDSIGGKEDKSSLLSTLKEQADSQEVPAFRKTKSRNSDGQDETFSVGSWRRSQAGDDLDDCGSVISQAYSEAASQARKGMESRWSEFDKDSVVSSVAPSRVSTRRTMLDLDDDDGKSTVSAGRSSPLSRRRSLSRLEPLSSPVSPTFSRRSGGRSPGSASRADSRMSLSRSCRLSEFGVDDDARSTAFSEGRSSAYSPRSVGRSMSMPPQARATDASPTDTSDIKPVSHRNYLDPDLEKAINEVLSFKPIKFKRTSLEDSESEGGKKGDEEAGEQRRRSEADSGRGTSSVRRSASSLDFMRPASSCSTRSSRSKKGKSKKKKKRDSSESDSSSSDDDRRRKSSKKKGKKSKKKSKKHSHSSSSSSSSSSESESSSETDTSSGASTISYRSSSSIKKSPGRPASGSDQETQPNAEGEPAPSKKQDKKRKKKVDNVMMKYLYMPDSD</sequence>
<feature type="region of interest" description="Disordered" evidence="8">
    <location>
        <begin position="943"/>
        <end position="963"/>
    </location>
</feature>
<dbReference type="Gene3D" id="1.20.5.1160">
    <property type="entry name" value="Vasodilator-stimulated phosphoprotein"/>
    <property type="match status" value="1"/>
</dbReference>
<dbReference type="Proteomes" id="UP000694580">
    <property type="component" value="Chromosome 13"/>
</dbReference>
<feature type="compositionally biased region" description="Basic residues" evidence="8">
    <location>
        <begin position="2029"/>
        <end position="2048"/>
    </location>
</feature>
<dbReference type="PROSITE" id="PS50096">
    <property type="entry name" value="IQ"/>
    <property type="match status" value="1"/>
</dbReference>
<name>A0AAY4DS41_9TELE</name>
<organism evidence="10 11">
    <name type="scientific">Denticeps clupeoides</name>
    <name type="common">denticle herring</name>
    <dbReference type="NCBI Taxonomy" id="299321"/>
    <lineage>
        <taxon>Eukaryota</taxon>
        <taxon>Metazoa</taxon>
        <taxon>Chordata</taxon>
        <taxon>Craniata</taxon>
        <taxon>Vertebrata</taxon>
        <taxon>Euteleostomi</taxon>
        <taxon>Actinopterygii</taxon>
        <taxon>Neopterygii</taxon>
        <taxon>Teleostei</taxon>
        <taxon>Clupei</taxon>
        <taxon>Clupeiformes</taxon>
        <taxon>Denticipitoidei</taxon>
        <taxon>Denticipitidae</taxon>
        <taxon>Denticeps</taxon>
    </lineage>
</organism>
<dbReference type="InterPro" id="IPR057772">
    <property type="entry name" value="SH3_Myo18a"/>
</dbReference>
<evidence type="ECO:0000256" key="4">
    <source>
        <dbReference type="ARBA" id="ARBA00023123"/>
    </source>
</evidence>
<evidence type="ECO:0000259" key="9">
    <source>
        <dbReference type="PROSITE" id="PS51456"/>
    </source>
</evidence>
<keyword evidence="3 7" id="KW-0175">Coiled coil</keyword>
<dbReference type="Gene3D" id="4.10.270.10">
    <property type="entry name" value="Myosin, subunit A"/>
    <property type="match status" value="1"/>
</dbReference>
<feature type="compositionally biased region" description="Low complexity" evidence="8">
    <location>
        <begin position="1824"/>
        <end position="1839"/>
    </location>
</feature>
<dbReference type="Pfam" id="PF24556">
    <property type="entry name" value="SH3_Myosin-XVIIIa"/>
    <property type="match status" value="1"/>
</dbReference>
<dbReference type="PROSITE" id="PS51456">
    <property type="entry name" value="MYOSIN_MOTOR"/>
    <property type="match status" value="1"/>
</dbReference>
<dbReference type="PANTHER" id="PTHR45615:SF13">
    <property type="entry name" value="UNCONVENTIONAL MYOSIN-XVIIIA"/>
    <property type="match status" value="1"/>
</dbReference>
<gene>
    <name evidence="10" type="primary">myo18ab</name>
</gene>
<evidence type="ECO:0000256" key="3">
    <source>
        <dbReference type="ARBA" id="ARBA00023054"/>
    </source>
</evidence>
<dbReference type="InterPro" id="IPR036064">
    <property type="entry name" value="MYSc_Myo18"/>
</dbReference>
<dbReference type="InterPro" id="IPR036961">
    <property type="entry name" value="Kinesin_motor_dom_sf"/>
</dbReference>
<dbReference type="SUPFAM" id="SSF90257">
    <property type="entry name" value="Myosin rod fragments"/>
    <property type="match status" value="1"/>
</dbReference>
<keyword evidence="2 6" id="KW-0067">ATP-binding</keyword>
<comment type="caution">
    <text evidence="6">Lacks conserved residue(s) required for the propagation of feature annotation.</text>
</comment>
<feature type="compositionally biased region" description="Basic residues" evidence="8">
    <location>
        <begin position="2000"/>
        <end position="2013"/>
    </location>
</feature>
<dbReference type="PANTHER" id="PTHR45615">
    <property type="entry name" value="MYOSIN HEAVY CHAIN, NON-MUSCLE"/>
    <property type="match status" value="1"/>
</dbReference>
<dbReference type="Gene3D" id="1.10.10.820">
    <property type="match status" value="1"/>
</dbReference>
<feature type="compositionally biased region" description="Polar residues" evidence="8">
    <location>
        <begin position="1753"/>
        <end position="1762"/>
    </location>
</feature>
<dbReference type="SMART" id="SM00015">
    <property type="entry name" value="IQ"/>
    <property type="match status" value="1"/>
</dbReference>
<keyword evidence="5 6" id="KW-0505">Motor protein</keyword>
<dbReference type="InterPro" id="IPR001609">
    <property type="entry name" value="Myosin_head_motor_dom-like"/>
</dbReference>
<dbReference type="Pfam" id="PF01576">
    <property type="entry name" value="Myosin_tail_1"/>
    <property type="match status" value="1"/>
</dbReference>
<feature type="region of interest" description="Disordered" evidence="8">
    <location>
        <begin position="1689"/>
        <end position="1925"/>
    </location>
</feature>
<dbReference type="FunFam" id="4.10.270.10:FF:000002">
    <property type="entry name" value="unconventional myosin-XVIIIa isoform X1"/>
    <property type="match status" value="1"/>
</dbReference>
<comment type="similarity">
    <text evidence="6">Belongs to the TRAFAC class myosin-kinesin ATPase superfamily. Myosin family.</text>
</comment>
<reference evidence="10" key="2">
    <citation type="submission" date="2025-08" db="UniProtKB">
        <authorList>
            <consortium name="Ensembl"/>
        </authorList>
    </citation>
    <scope>IDENTIFICATION</scope>
</reference>
<feature type="compositionally biased region" description="Basic and acidic residues" evidence="8">
    <location>
        <begin position="1091"/>
        <end position="1112"/>
    </location>
</feature>
<feature type="compositionally biased region" description="Basic and acidic residues" evidence="8">
    <location>
        <begin position="1952"/>
        <end position="1972"/>
    </location>
</feature>
<evidence type="ECO:0000256" key="6">
    <source>
        <dbReference type="PROSITE-ProRule" id="PRU00782"/>
    </source>
</evidence>
<evidence type="ECO:0000256" key="5">
    <source>
        <dbReference type="ARBA" id="ARBA00023175"/>
    </source>
</evidence>
<evidence type="ECO:0000256" key="8">
    <source>
        <dbReference type="SAM" id="MobiDB-lite"/>
    </source>
</evidence>
<reference evidence="10" key="3">
    <citation type="submission" date="2025-09" db="UniProtKB">
        <authorList>
            <consortium name="Ensembl"/>
        </authorList>
    </citation>
    <scope>IDENTIFICATION</scope>
</reference>
<protein>
    <recommendedName>
        <fullName evidence="9">Myosin motor domain-containing protein</fullName>
    </recommendedName>
</protein>
<keyword evidence="1 6" id="KW-0547">Nucleotide-binding</keyword>
<dbReference type="FunFam" id="3.40.850.10:FF:000020">
    <property type="entry name" value="unconventional myosin-XVIIIa isoform X1"/>
    <property type="match status" value="1"/>
</dbReference>
<feature type="coiled-coil region" evidence="7">
    <location>
        <begin position="1353"/>
        <end position="1575"/>
    </location>
</feature>
<dbReference type="InterPro" id="IPR027417">
    <property type="entry name" value="P-loop_NTPase"/>
</dbReference>
<dbReference type="GeneTree" id="ENSGT00940000155768"/>
<evidence type="ECO:0000256" key="1">
    <source>
        <dbReference type="ARBA" id="ARBA00022741"/>
    </source>
</evidence>
<dbReference type="GO" id="GO:0005524">
    <property type="term" value="F:ATP binding"/>
    <property type="evidence" value="ECO:0007669"/>
    <property type="project" value="UniProtKB-UniRule"/>
</dbReference>
<dbReference type="InterPro" id="IPR000048">
    <property type="entry name" value="IQ_motif_EF-hand-BS"/>
</dbReference>
<feature type="compositionally biased region" description="Polar residues" evidence="8">
    <location>
        <begin position="1875"/>
        <end position="1886"/>
    </location>
</feature>
<feature type="region of interest" description="Disordered" evidence="8">
    <location>
        <begin position="1937"/>
        <end position="2134"/>
    </location>
</feature>
<dbReference type="GO" id="GO:0032982">
    <property type="term" value="C:myosin filament"/>
    <property type="evidence" value="ECO:0007669"/>
    <property type="project" value="TreeGrafter"/>
</dbReference>
<dbReference type="Gene3D" id="1.20.58.530">
    <property type="match status" value="1"/>
</dbReference>
<feature type="domain" description="Myosin motor" evidence="9">
    <location>
        <begin position="79"/>
        <end position="832"/>
    </location>
</feature>
<dbReference type="SUPFAM" id="SSF52540">
    <property type="entry name" value="P-loop containing nucleoside triphosphate hydrolases"/>
    <property type="match status" value="1"/>
</dbReference>
<feature type="compositionally biased region" description="Basic and acidic residues" evidence="8">
    <location>
        <begin position="1120"/>
        <end position="1132"/>
    </location>
</feature>
<dbReference type="Ensembl" id="ENSDCDT00010058559.1">
    <property type="protein sequence ID" value="ENSDCDP00010048228.1"/>
    <property type="gene ID" value="ENSDCDG00010028310.1"/>
</dbReference>
<dbReference type="Gene3D" id="1.20.5.340">
    <property type="match status" value="1"/>
</dbReference>